<feature type="transmembrane region" description="Helical" evidence="7">
    <location>
        <begin position="374"/>
        <end position="393"/>
    </location>
</feature>
<reference evidence="10 13" key="1">
    <citation type="submission" date="2017-01" db="EMBL/GenBank/DDBJ databases">
        <title>In silico prediction, in vitro antibacterial spectrum and physicochemical properties of a putative bacteriocin produced by Lactobacillus rhamnosus strain L156.4.</title>
        <authorList>
            <person name="Silveira A.M."/>
            <person name="Monteiro A.S."/>
            <person name="Santos V.L."/>
            <person name="Nicoli J.R."/>
            <person name="Azevedo V."/>
            <person name="Soares S.C."/>
            <person name="Castro-Oliveira L."/>
            <person name="Dias-Souza M.V."/>
            <person name="Nardi R.M."/>
        </authorList>
    </citation>
    <scope>NUCLEOTIDE SEQUENCE [LARGE SCALE GENOMIC DNA]</scope>
    <source>
        <strain evidence="10 13">L156.4</strain>
    </source>
</reference>
<keyword evidence="3" id="KW-1003">Cell membrane</keyword>
<dbReference type="Proteomes" id="UP000234212">
    <property type="component" value="Unassembled WGS sequence"/>
</dbReference>
<comment type="caution">
    <text evidence="9">The sequence shown here is derived from an EMBL/GenBank/DDBJ whole genome shotgun (WGS) entry which is preliminary data.</text>
</comment>
<evidence type="ECO:0000256" key="6">
    <source>
        <dbReference type="ARBA" id="ARBA00023136"/>
    </source>
</evidence>
<evidence type="ECO:0000313" key="10">
    <source>
        <dbReference type="EMBL" id="ONN73611.1"/>
    </source>
</evidence>
<feature type="transmembrane region" description="Helical" evidence="7">
    <location>
        <begin position="81"/>
        <end position="101"/>
    </location>
</feature>
<dbReference type="GO" id="GO:0005886">
    <property type="term" value="C:plasma membrane"/>
    <property type="evidence" value="ECO:0007669"/>
    <property type="project" value="UniProtKB-SubCell"/>
</dbReference>
<evidence type="ECO:0000313" key="14">
    <source>
        <dbReference type="Proteomes" id="UP000234212"/>
    </source>
</evidence>
<dbReference type="GO" id="GO:0022857">
    <property type="term" value="F:transmembrane transporter activity"/>
    <property type="evidence" value="ECO:0007669"/>
    <property type="project" value="InterPro"/>
</dbReference>
<dbReference type="GeneID" id="69830438"/>
<name>A0A180BEL0_LACRH</name>
<dbReference type="EMBL" id="PKJX01000002">
    <property type="protein sequence ID" value="PLA57589.1"/>
    <property type="molecule type" value="Genomic_DNA"/>
</dbReference>
<evidence type="ECO:0000256" key="2">
    <source>
        <dbReference type="ARBA" id="ARBA00022448"/>
    </source>
</evidence>
<dbReference type="OMA" id="LVIDYMA"/>
<keyword evidence="4 7" id="KW-0812">Transmembrane</keyword>
<dbReference type="InterPro" id="IPR011701">
    <property type="entry name" value="MFS"/>
</dbReference>
<evidence type="ECO:0000256" key="3">
    <source>
        <dbReference type="ARBA" id="ARBA00022475"/>
    </source>
</evidence>
<keyword evidence="5 7" id="KW-1133">Transmembrane helix</keyword>
<feature type="transmembrane region" description="Helical" evidence="7">
    <location>
        <begin position="336"/>
        <end position="359"/>
    </location>
</feature>
<evidence type="ECO:0000256" key="7">
    <source>
        <dbReference type="SAM" id="Phobius"/>
    </source>
</evidence>
<dbReference type="Proteomes" id="UP000307517">
    <property type="component" value="Unassembled WGS sequence"/>
</dbReference>
<evidence type="ECO:0000256" key="4">
    <source>
        <dbReference type="ARBA" id="ARBA00022692"/>
    </source>
</evidence>
<reference evidence="9 16" key="4">
    <citation type="submission" date="2020-07" db="EMBL/GenBank/DDBJ databases">
        <title>Organ Donor 1.</title>
        <authorList>
            <person name="Marsh A.J."/>
            <person name="Azcarate-Peril M.A."/>
        </authorList>
    </citation>
    <scope>NUCLEOTIDE SEQUENCE [LARGE SCALE GENOMIC DNA]</scope>
    <source>
        <strain evidence="9 16">AMC0712</strain>
    </source>
</reference>
<gene>
    <name evidence="10" type="ORF">BWR10_13420</name>
    <name evidence="11" type="ORF">CYJ91_07330</name>
    <name evidence="12" type="ORF">E6L36_00925</name>
    <name evidence="9" type="ORF">H0N82_00465</name>
</gene>
<dbReference type="SUPFAM" id="SSF103473">
    <property type="entry name" value="MFS general substrate transporter"/>
    <property type="match status" value="1"/>
</dbReference>
<proteinExistence type="predicted"/>
<organism evidence="9 16">
    <name type="scientific">Lacticaseibacillus rhamnosus</name>
    <name type="common">Lactobacillus rhamnosus</name>
    <dbReference type="NCBI Taxonomy" id="47715"/>
    <lineage>
        <taxon>Bacteria</taxon>
        <taxon>Bacillati</taxon>
        <taxon>Bacillota</taxon>
        <taxon>Bacilli</taxon>
        <taxon>Lactobacillales</taxon>
        <taxon>Lactobacillaceae</taxon>
        <taxon>Lacticaseibacillus</taxon>
    </lineage>
</organism>
<evidence type="ECO:0000313" key="9">
    <source>
        <dbReference type="EMBL" id="NZA03622.1"/>
    </source>
</evidence>
<feature type="transmembrane region" description="Helical" evidence="7">
    <location>
        <begin position="250"/>
        <end position="271"/>
    </location>
</feature>
<evidence type="ECO:0000313" key="12">
    <source>
        <dbReference type="EMBL" id="THC79103.1"/>
    </source>
</evidence>
<protein>
    <submittedName>
        <fullName evidence="9">MFS transporter</fullName>
    </submittedName>
</protein>
<dbReference type="Proteomes" id="UP000189067">
    <property type="component" value="Unassembled WGS sequence"/>
</dbReference>
<evidence type="ECO:0000313" key="16">
    <source>
        <dbReference type="Proteomes" id="UP000552935"/>
    </source>
</evidence>
<dbReference type="PANTHER" id="PTHR43124:SF3">
    <property type="entry name" value="CHLORAMPHENICOL EFFLUX PUMP RV0191"/>
    <property type="match status" value="1"/>
</dbReference>
<accession>A0A180BEL0</accession>
<feature type="transmembrane region" description="Helical" evidence="7">
    <location>
        <begin position="217"/>
        <end position="238"/>
    </location>
</feature>
<reference evidence="11 14" key="2">
    <citation type="submission" date="2017-12" db="EMBL/GenBank/DDBJ databases">
        <title>Phylogenetic diversity of female urinary microbiome.</title>
        <authorList>
            <person name="Thomas-White K."/>
            <person name="Wolfe A.J."/>
        </authorList>
    </citation>
    <scope>NUCLEOTIDE SEQUENCE [LARGE SCALE GENOMIC DNA]</scope>
    <source>
        <strain evidence="11 14">UMB0004</strain>
    </source>
</reference>
<dbReference type="EMBL" id="JACCKI010000001">
    <property type="protein sequence ID" value="NZA03622.1"/>
    <property type="molecule type" value="Genomic_DNA"/>
</dbReference>
<dbReference type="EMBL" id="MTJY01000056">
    <property type="protein sequence ID" value="ONN73611.1"/>
    <property type="molecule type" value="Genomic_DNA"/>
</dbReference>
<dbReference type="RefSeq" id="WP_005687931.1">
    <property type="nucleotide sequence ID" value="NZ_BSWG01000005.1"/>
</dbReference>
<evidence type="ECO:0000259" key="8">
    <source>
        <dbReference type="PROSITE" id="PS50850"/>
    </source>
</evidence>
<evidence type="ECO:0000313" key="15">
    <source>
        <dbReference type="Proteomes" id="UP000307517"/>
    </source>
</evidence>
<feature type="transmembrane region" description="Helical" evidence="7">
    <location>
        <begin position="141"/>
        <end position="163"/>
    </location>
</feature>
<feature type="transmembrane region" description="Helical" evidence="7">
    <location>
        <begin position="107"/>
        <end position="129"/>
    </location>
</feature>
<evidence type="ECO:0000313" key="13">
    <source>
        <dbReference type="Proteomes" id="UP000189067"/>
    </source>
</evidence>
<keyword evidence="2" id="KW-0813">Transport</keyword>
<sequence>MLSSAHVPEDKRSPLLALGILSISFLMSVSNAVSGTIPLMEKYFSDVSRANVELLIVIPTGGVLLGTVISGLVSNLLGKKYTVIAGLTISMIFGIIPAFIFNYPAILISRAMFGVGMGVFTPLSVSYITDLFPEETRNRLLGWRNSVGAIGDAIMLFIAGFLINISWHTTYLVFLFLLVPIILVMFLVPKRYDYIVSENGKEVEETAKVKPTTNGGVIQLAIVFLFVCLFYSAISLKLASYMVDNHVGSAAAATHIFGFLVLCSIISGIAFEKIAKWCGKYTVAIFDIVTALAMMAVPFVHSIPALLVLVLAAGFCNGIINPALTARMVHYSPKGSMNFTTSIIIIGINIGFLIAPYFFQFFGSIIGNADPATMILWSGIFYILLAVYDLVIVKKDRLSI</sequence>
<dbReference type="EMBL" id="SSHM01000001">
    <property type="protein sequence ID" value="THC79103.1"/>
    <property type="molecule type" value="Genomic_DNA"/>
</dbReference>
<reference evidence="12 15" key="3">
    <citation type="submission" date="2019-04" db="EMBL/GenBank/DDBJ databases">
        <title>Genome Announcement to Ensure Probiotic Safety of Lactobacillus rhamnosus UBLR-58.</title>
        <authorList>
            <person name="Sulthana A."/>
            <person name="Lakshmi S.G."/>
            <person name="Madempudi R.S."/>
        </authorList>
    </citation>
    <scope>NUCLEOTIDE SEQUENCE [LARGE SCALE GENOMIC DNA]</scope>
    <source>
        <strain evidence="12 15">UBLR-58</strain>
    </source>
</reference>
<feature type="transmembrane region" description="Helical" evidence="7">
    <location>
        <begin position="283"/>
        <end position="300"/>
    </location>
</feature>
<dbReference type="AlphaFoldDB" id="A0A180BEL0"/>
<dbReference type="Pfam" id="PF07690">
    <property type="entry name" value="MFS_1"/>
    <property type="match status" value="1"/>
</dbReference>
<dbReference type="InterPro" id="IPR020846">
    <property type="entry name" value="MFS_dom"/>
</dbReference>
<dbReference type="InterPro" id="IPR050189">
    <property type="entry name" value="MFS_Efflux_Transporters"/>
</dbReference>
<keyword evidence="6 7" id="KW-0472">Membrane</keyword>
<dbReference type="Proteomes" id="UP000552935">
    <property type="component" value="Unassembled WGS sequence"/>
</dbReference>
<feature type="domain" description="Major facilitator superfamily (MFS) profile" evidence="8">
    <location>
        <begin position="12"/>
        <end position="397"/>
    </location>
</feature>
<comment type="subcellular location">
    <subcellularLocation>
        <location evidence="1">Cell membrane</location>
        <topology evidence="1">Multi-pass membrane protein</topology>
    </subcellularLocation>
</comment>
<evidence type="ECO:0000313" key="11">
    <source>
        <dbReference type="EMBL" id="PLA57589.1"/>
    </source>
</evidence>
<dbReference type="PANTHER" id="PTHR43124">
    <property type="entry name" value="PURINE EFFLUX PUMP PBUE"/>
    <property type="match status" value="1"/>
</dbReference>
<accession>A0A2A5L1W3</accession>
<evidence type="ECO:0000256" key="5">
    <source>
        <dbReference type="ARBA" id="ARBA00022989"/>
    </source>
</evidence>
<feature type="transmembrane region" description="Helical" evidence="7">
    <location>
        <begin position="306"/>
        <end position="324"/>
    </location>
</feature>
<dbReference type="Gene3D" id="1.20.1250.20">
    <property type="entry name" value="MFS general substrate transporter like domains"/>
    <property type="match status" value="1"/>
</dbReference>
<dbReference type="InterPro" id="IPR036259">
    <property type="entry name" value="MFS_trans_sf"/>
</dbReference>
<evidence type="ECO:0000256" key="1">
    <source>
        <dbReference type="ARBA" id="ARBA00004651"/>
    </source>
</evidence>
<dbReference type="PROSITE" id="PS50850">
    <property type="entry name" value="MFS"/>
    <property type="match status" value="1"/>
</dbReference>
<feature type="transmembrane region" description="Helical" evidence="7">
    <location>
        <begin position="56"/>
        <end position="74"/>
    </location>
</feature>
<feature type="transmembrane region" description="Helical" evidence="7">
    <location>
        <begin position="169"/>
        <end position="188"/>
    </location>
</feature>